<dbReference type="Pfam" id="PF03732">
    <property type="entry name" value="Retrotrans_gag"/>
    <property type="match status" value="1"/>
</dbReference>
<organism evidence="3 4">
    <name type="scientific">Mytilus coruscus</name>
    <name type="common">Sea mussel</name>
    <dbReference type="NCBI Taxonomy" id="42192"/>
    <lineage>
        <taxon>Eukaryota</taxon>
        <taxon>Metazoa</taxon>
        <taxon>Spiralia</taxon>
        <taxon>Lophotrochozoa</taxon>
        <taxon>Mollusca</taxon>
        <taxon>Bivalvia</taxon>
        <taxon>Autobranchia</taxon>
        <taxon>Pteriomorphia</taxon>
        <taxon>Mytilida</taxon>
        <taxon>Mytiloidea</taxon>
        <taxon>Mytilidae</taxon>
        <taxon>Mytilinae</taxon>
        <taxon>Mytilus</taxon>
    </lineage>
</organism>
<evidence type="ECO:0000259" key="2">
    <source>
        <dbReference type="Pfam" id="PF03732"/>
    </source>
</evidence>
<proteinExistence type="predicted"/>
<feature type="compositionally biased region" description="Polar residues" evidence="1">
    <location>
        <begin position="223"/>
        <end position="233"/>
    </location>
</feature>
<gene>
    <name evidence="3" type="ORF">MCOR_57280</name>
</gene>
<name>A0A6J8F1A6_MYTCO</name>
<feature type="region of interest" description="Disordered" evidence="1">
    <location>
        <begin position="192"/>
        <end position="241"/>
    </location>
</feature>
<feature type="compositionally biased region" description="Low complexity" evidence="1">
    <location>
        <begin position="207"/>
        <end position="222"/>
    </location>
</feature>
<keyword evidence="4" id="KW-1185">Reference proteome</keyword>
<accession>A0A6J8F1A6</accession>
<dbReference type="EMBL" id="CACVKT020010235">
    <property type="protein sequence ID" value="CAC5425465.1"/>
    <property type="molecule type" value="Genomic_DNA"/>
</dbReference>
<evidence type="ECO:0000256" key="1">
    <source>
        <dbReference type="SAM" id="MobiDB-lite"/>
    </source>
</evidence>
<dbReference type="Proteomes" id="UP000507470">
    <property type="component" value="Unassembled WGS sequence"/>
</dbReference>
<sequence length="241" mass="27259">MDTMNNYLLLRKRTTFSDLSRIPITPVRPALPPVSVDITPVNPDKASEAKSMIDNASTVVTTHITSQHTVPCSKYTDDDMVNVFPFYVTSTAQDWFFSLEEGDRRFLQRLKEAFLKRFQRRNLEYSLQNIKQQSEAVDDYINRILAQTADRKVPEGILVGMMLTQPPTQSPIQLPTQQPSQLKFLPRPEDFEKTTTETAGSKSRTSVATANVTQRVTTTDTTGIPTNSANKWSPATRDTWI</sequence>
<feature type="compositionally biased region" description="Polar residues" evidence="1">
    <location>
        <begin position="196"/>
        <end position="206"/>
    </location>
</feature>
<reference evidence="3 4" key="1">
    <citation type="submission" date="2020-06" db="EMBL/GenBank/DDBJ databases">
        <authorList>
            <person name="Li R."/>
            <person name="Bekaert M."/>
        </authorList>
    </citation>
    <scope>NUCLEOTIDE SEQUENCE [LARGE SCALE GENOMIC DNA]</scope>
    <source>
        <strain evidence="4">wild</strain>
    </source>
</reference>
<protein>
    <recommendedName>
        <fullName evidence="2">Retrotransposon gag domain-containing protein</fullName>
    </recommendedName>
</protein>
<feature type="domain" description="Retrotransposon gag" evidence="2">
    <location>
        <begin position="83"/>
        <end position="144"/>
    </location>
</feature>
<evidence type="ECO:0000313" key="4">
    <source>
        <dbReference type="Proteomes" id="UP000507470"/>
    </source>
</evidence>
<dbReference type="OrthoDB" id="686606at2759"/>
<dbReference type="AlphaFoldDB" id="A0A6J8F1A6"/>
<evidence type="ECO:0000313" key="3">
    <source>
        <dbReference type="EMBL" id="CAC5425465.1"/>
    </source>
</evidence>
<dbReference type="InterPro" id="IPR005162">
    <property type="entry name" value="Retrotrans_gag_dom"/>
</dbReference>